<evidence type="ECO:0000256" key="1">
    <source>
        <dbReference type="SAM" id="Phobius"/>
    </source>
</evidence>
<reference evidence="2 3" key="1">
    <citation type="submission" date="2024-04" db="EMBL/GenBank/DDBJ databases">
        <title>Luteolibacter sp. isolated from soil.</title>
        <authorList>
            <person name="An J."/>
        </authorList>
    </citation>
    <scope>NUCLEOTIDE SEQUENCE [LARGE SCALE GENOMIC DNA]</scope>
    <source>
        <strain evidence="2 3">Y139</strain>
    </source>
</reference>
<accession>A0ABU9B1A7</accession>
<comment type="caution">
    <text evidence="2">The sequence shown here is derived from an EMBL/GenBank/DDBJ whole genome shotgun (WGS) entry which is preliminary data.</text>
</comment>
<name>A0ABU9B1A7_9BACT</name>
<keyword evidence="1" id="KW-1133">Transmembrane helix</keyword>
<feature type="transmembrane region" description="Helical" evidence="1">
    <location>
        <begin position="29"/>
        <end position="50"/>
    </location>
</feature>
<evidence type="ECO:0000313" key="2">
    <source>
        <dbReference type="EMBL" id="MEK7952650.1"/>
    </source>
</evidence>
<dbReference type="EMBL" id="JBBUKT010000008">
    <property type="protein sequence ID" value="MEK7952650.1"/>
    <property type="molecule type" value="Genomic_DNA"/>
</dbReference>
<evidence type="ECO:0000313" key="3">
    <source>
        <dbReference type="Proteomes" id="UP001371305"/>
    </source>
</evidence>
<feature type="transmembrane region" description="Helical" evidence="1">
    <location>
        <begin position="76"/>
        <end position="97"/>
    </location>
</feature>
<proteinExistence type="predicted"/>
<dbReference type="RefSeq" id="WP_341406406.1">
    <property type="nucleotide sequence ID" value="NZ_JBBUKT010000008.1"/>
</dbReference>
<gene>
    <name evidence="2" type="ORF">WKV53_19205</name>
</gene>
<protein>
    <submittedName>
        <fullName evidence="2">Uncharacterized protein</fullName>
    </submittedName>
</protein>
<organism evidence="2 3">
    <name type="scientific">Luteolibacter soli</name>
    <dbReference type="NCBI Taxonomy" id="3135280"/>
    <lineage>
        <taxon>Bacteria</taxon>
        <taxon>Pseudomonadati</taxon>
        <taxon>Verrucomicrobiota</taxon>
        <taxon>Verrucomicrobiia</taxon>
        <taxon>Verrucomicrobiales</taxon>
        <taxon>Verrucomicrobiaceae</taxon>
        <taxon>Luteolibacter</taxon>
    </lineage>
</organism>
<keyword evidence="1" id="KW-0812">Transmembrane</keyword>
<keyword evidence="3" id="KW-1185">Reference proteome</keyword>
<dbReference type="Proteomes" id="UP001371305">
    <property type="component" value="Unassembled WGS sequence"/>
</dbReference>
<keyword evidence="1" id="KW-0472">Membrane</keyword>
<sequence>MEDDQEWNFPEPGDRQVVPPEQQDRFRRLLTEVVFSSLGAAVFGLASALIRPPVRISTSWAKVPPPPQWEIVLYEWLPLALFGIAFVCLVWLVTVLMRIGELKKERS</sequence>